<name>A0A8H7XMD7_PSICU</name>
<reference evidence="1" key="1">
    <citation type="submission" date="2021-02" db="EMBL/GenBank/DDBJ databases">
        <title>Psilocybe cubensis genome.</title>
        <authorList>
            <person name="Mckernan K.J."/>
            <person name="Crawford S."/>
            <person name="Trippe A."/>
            <person name="Kane L.T."/>
            <person name="Mclaughlin S."/>
        </authorList>
    </citation>
    <scope>NUCLEOTIDE SEQUENCE [LARGE SCALE GENOMIC DNA]</scope>
    <source>
        <strain evidence="1">MGC-MH-2018</strain>
    </source>
</reference>
<proteinExistence type="predicted"/>
<accession>A0A8H7XMD7</accession>
<dbReference type="EMBL" id="JAFIQS010000018">
    <property type="protein sequence ID" value="KAG5162616.1"/>
    <property type="molecule type" value="Genomic_DNA"/>
</dbReference>
<sequence length="146" mass="18145">MELPIYPDSQRWKSKHDPITEFRSFLRDWMDMYFQDPPENAEQKKLQAQAKDFISIVLKGRASVEHTLKEYDREVRNKSKDIKLKHPDLYFRRQKELYIYKILRDLHKDMYQKEFRSFIDRDGDYIMPYVYELERYQMLMRNKGVY</sequence>
<evidence type="ECO:0000313" key="1">
    <source>
        <dbReference type="EMBL" id="KAG5162616.1"/>
    </source>
</evidence>
<comment type="caution">
    <text evidence="1">The sequence shown here is derived from an EMBL/GenBank/DDBJ whole genome shotgun (WGS) entry which is preliminary data.</text>
</comment>
<dbReference type="AlphaFoldDB" id="A0A8H7XMD7"/>
<protein>
    <submittedName>
        <fullName evidence="1">Uncharacterized protein</fullName>
    </submittedName>
</protein>
<organism evidence="1">
    <name type="scientific">Psilocybe cubensis</name>
    <name type="common">Psychedelic mushroom</name>
    <name type="synonym">Stropharia cubensis</name>
    <dbReference type="NCBI Taxonomy" id="181762"/>
    <lineage>
        <taxon>Eukaryota</taxon>
        <taxon>Fungi</taxon>
        <taxon>Dikarya</taxon>
        <taxon>Basidiomycota</taxon>
        <taxon>Agaricomycotina</taxon>
        <taxon>Agaricomycetes</taxon>
        <taxon>Agaricomycetidae</taxon>
        <taxon>Agaricales</taxon>
        <taxon>Agaricineae</taxon>
        <taxon>Strophariaceae</taxon>
        <taxon>Psilocybe</taxon>
    </lineage>
</organism>
<gene>
    <name evidence="1" type="ORF">JR316_012501</name>
</gene>